<sequence length="51" mass="5383">MAVKAPADVCRLAMHTENDCIPCRPREAPCLAITCNSSAASSHRQAGSDLL</sequence>
<protein>
    <submittedName>
        <fullName evidence="1">Uncharacterized protein</fullName>
    </submittedName>
</protein>
<organism evidence="1 2">
    <name type="scientific">Bordetella bronchiseptica 00-P-2796</name>
    <dbReference type="NCBI Taxonomy" id="1331199"/>
    <lineage>
        <taxon>Bacteria</taxon>
        <taxon>Pseudomonadati</taxon>
        <taxon>Pseudomonadota</taxon>
        <taxon>Betaproteobacteria</taxon>
        <taxon>Burkholderiales</taxon>
        <taxon>Alcaligenaceae</taxon>
        <taxon>Bordetella</taxon>
    </lineage>
</organism>
<keyword evidence="2" id="KW-1185">Reference proteome</keyword>
<reference evidence="1 2" key="1">
    <citation type="submission" date="2014-03" db="EMBL/GenBank/DDBJ databases">
        <title>Genome sequence of Bordetella bronchiseptica.</title>
        <authorList>
            <person name="Harvill E."/>
            <person name="Goodfield L.L."/>
            <person name="Ivanov Y.V."/>
            <person name="Meyer J.A."/>
            <person name="Muse S.J."/>
            <person name="Jacobs N."/>
            <person name="Bendor L."/>
            <person name="Smallridge W.E."/>
            <person name="Brinkac L.M."/>
            <person name="Sanka R."/>
            <person name="Kim M."/>
            <person name="Losada L."/>
        </authorList>
    </citation>
    <scope>NUCLEOTIDE SEQUENCE [LARGE SCALE GENOMIC DNA]</scope>
    <source>
        <strain evidence="1 2">00-P-2796</strain>
    </source>
</reference>
<accession>A0ABR4RKY9</accession>
<proteinExistence type="predicted"/>
<name>A0ABR4RKY9_BORBO</name>
<evidence type="ECO:0000313" key="2">
    <source>
        <dbReference type="Proteomes" id="UP000025756"/>
    </source>
</evidence>
<dbReference type="EMBL" id="JGWH01000017">
    <property type="protein sequence ID" value="KCV38245.1"/>
    <property type="molecule type" value="Genomic_DNA"/>
</dbReference>
<gene>
    <name evidence="1" type="ORF">L490_4743</name>
</gene>
<comment type="caution">
    <text evidence="1">The sequence shown here is derived from an EMBL/GenBank/DDBJ whole genome shotgun (WGS) entry which is preliminary data.</text>
</comment>
<evidence type="ECO:0000313" key="1">
    <source>
        <dbReference type="EMBL" id="KCV38245.1"/>
    </source>
</evidence>
<dbReference type="Proteomes" id="UP000025756">
    <property type="component" value="Unassembled WGS sequence"/>
</dbReference>